<protein>
    <recommendedName>
        <fullName evidence="5">MYND-type domain-containing protein</fullName>
    </recommendedName>
</protein>
<dbReference type="InterPro" id="IPR002893">
    <property type="entry name" value="Znf_MYND"/>
</dbReference>
<keyword evidence="1" id="KW-0479">Metal-binding</keyword>
<accession>A0A6A6IMR6</accession>
<keyword evidence="7" id="KW-1185">Reference proteome</keyword>
<organism evidence="6 7">
    <name type="scientific">Trematosphaeria pertusa</name>
    <dbReference type="NCBI Taxonomy" id="390896"/>
    <lineage>
        <taxon>Eukaryota</taxon>
        <taxon>Fungi</taxon>
        <taxon>Dikarya</taxon>
        <taxon>Ascomycota</taxon>
        <taxon>Pezizomycotina</taxon>
        <taxon>Dothideomycetes</taxon>
        <taxon>Pleosporomycetidae</taxon>
        <taxon>Pleosporales</taxon>
        <taxon>Massarineae</taxon>
        <taxon>Trematosphaeriaceae</taxon>
        <taxon>Trematosphaeria</taxon>
    </lineage>
</organism>
<evidence type="ECO:0000256" key="3">
    <source>
        <dbReference type="ARBA" id="ARBA00022833"/>
    </source>
</evidence>
<dbReference type="PROSITE" id="PS50865">
    <property type="entry name" value="ZF_MYND_2"/>
    <property type="match status" value="1"/>
</dbReference>
<dbReference type="SUPFAM" id="SSF144232">
    <property type="entry name" value="HIT/MYND zinc finger-like"/>
    <property type="match status" value="1"/>
</dbReference>
<dbReference type="EMBL" id="ML987193">
    <property type="protein sequence ID" value="KAF2251398.1"/>
    <property type="molecule type" value="Genomic_DNA"/>
</dbReference>
<dbReference type="GO" id="GO:0008270">
    <property type="term" value="F:zinc ion binding"/>
    <property type="evidence" value="ECO:0007669"/>
    <property type="project" value="UniProtKB-KW"/>
</dbReference>
<dbReference type="OrthoDB" id="437457at2759"/>
<evidence type="ECO:0000256" key="4">
    <source>
        <dbReference type="PROSITE-ProRule" id="PRU00134"/>
    </source>
</evidence>
<dbReference type="Gene3D" id="6.10.140.2220">
    <property type="match status" value="1"/>
</dbReference>
<evidence type="ECO:0000313" key="6">
    <source>
        <dbReference type="EMBL" id="KAF2251398.1"/>
    </source>
</evidence>
<evidence type="ECO:0000313" key="7">
    <source>
        <dbReference type="Proteomes" id="UP000800094"/>
    </source>
</evidence>
<gene>
    <name evidence="6" type="ORF">BU26DRAFT_592580</name>
</gene>
<keyword evidence="2 4" id="KW-0863">Zinc-finger</keyword>
<keyword evidence="3" id="KW-0862">Zinc</keyword>
<dbReference type="AlphaFoldDB" id="A0A6A6IMR6"/>
<reference evidence="6" key="1">
    <citation type="journal article" date="2020" name="Stud. Mycol.">
        <title>101 Dothideomycetes genomes: a test case for predicting lifestyles and emergence of pathogens.</title>
        <authorList>
            <person name="Haridas S."/>
            <person name="Albert R."/>
            <person name="Binder M."/>
            <person name="Bloem J."/>
            <person name="Labutti K."/>
            <person name="Salamov A."/>
            <person name="Andreopoulos B."/>
            <person name="Baker S."/>
            <person name="Barry K."/>
            <person name="Bills G."/>
            <person name="Bluhm B."/>
            <person name="Cannon C."/>
            <person name="Castanera R."/>
            <person name="Culley D."/>
            <person name="Daum C."/>
            <person name="Ezra D."/>
            <person name="Gonzalez J."/>
            <person name="Henrissat B."/>
            <person name="Kuo A."/>
            <person name="Liang C."/>
            <person name="Lipzen A."/>
            <person name="Lutzoni F."/>
            <person name="Magnuson J."/>
            <person name="Mondo S."/>
            <person name="Nolan M."/>
            <person name="Ohm R."/>
            <person name="Pangilinan J."/>
            <person name="Park H.-J."/>
            <person name="Ramirez L."/>
            <person name="Alfaro M."/>
            <person name="Sun H."/>
            <person name="Tritt A."/>
            <person name="Yoshinaga Y."/>
            <person name="Zwiers L.-H."/>
            <person name="Turgeon B."/>
            <person name="Goodwin S."/>
            <person name="Spatafora J."/>
            <person name="Crous P."/>
            <person name="Grigoriev I."/>
        </authorList>
    </citation>
    <scope>NUCLEOTIDE SEQUENCE</scope>
    <source>
        <strain evidence="6">CBS 122368</strain>
    </source>
</reference>
<dbReference type="GeneID" id="54588172"/>
<feature type="domain" description="MYND-type" evidence="5">
    <location>
        <begin position="11"/>
        <end position="47"/>
    </location>
</feature>
<proteinExistence type="predicted"/>
<dbReference type="Pfam" id="PF01753">
    <property type="entry name" value="zf-MYND"/>
    <property type="match status" value="1"/>
</dbReference>
<dbReference type="RefSeq" id="XP_033686402.1">
    <property type="nucleotide sequence ID" value="XM_033834842.1"/>
</dbReference>
<sequence length="408" mass="45989">MADTATEDGLCAMCRETGARLCTGCRNIRYCSSTCQKSDWPIHKALCKTFADFDDDKRPGPGYVRAILFPEKGNQPHFIWVKIVLPSEDRLGLLDLIPKPEDLPEDMKPMRSLEDNWVLNRYMENKMKRIFVWANEELNKRGNTSSGRENQSLKAVDEELSGSWKGSLLGIGVRDDVDYKDQSYDLGPMGYRHIVDCLRVDYCTTADMERNQVMEEIVGSGQTVWGARINCKGDIDIFGRPTIEPIQLLVSMCTEDSDCQAPIADRIGIPLVLRKLPPSLPWRGRCTTCKNGKENPDMNINTRLLNPLIPPWRDDDRHVPGSVTVVRRDGKPLHHVHIAAILEFCVFQSTVFAQIGMLGLRSYGQLSQVGIVGSATEEHFLWWYQDWVRKNAEAAGVGAEGLLSPYDV</sequence>
<name>A0A6A6IMR6_9PLEO</name>
<evidence type="ECO:0000259" key="5">
    <source>
        <dbReference type="PROSITE" id="PS50865"/>
    </source>
</evidence>
<evidence type="ECO:0000256" key="1">
    <source>
        <dbReference type="ARBA" id="ARBA00022723"/>
    </source>
</evidence>
<dbReference type="Proteomes" id="UP000800094">
    <property type="component" value="Unassembled WGS sequence"/>
</dbReference>
<evidence type="ECO:0000256" key="2">
    <source>
        <dbReference type="ARBA" id="ARBA00022771"/>
    </source>
</evidence>
<dbReference type="PROSITE" id="PS01360">
    <property type="entry name" value="ZF_MYND_1"/>
    <property type="match status" value="1"/>
</dbReference>